<dbReference type="EMBL" id="QXGC01000033">
    <property type="protein sequence ID" value="KAE9253723.1"/>
    <property type="molecule type" value="Genomic_DNA"/>
</dbReference>
<dbReference type="EMBL" id="QXGD01000050">
    <property type="protein sequence ID" value="KAE9256147.1"/>
    <property type="molecule type" value="Genomic_DNA"/>
</dbReference>
<dbReference type="AlphaFoldDB" id="A0A6A3FRK8"/>
<evidence type="ECO:0000313" key="14">
    <source>
        <dbReference type="Proteomes" id="UP000440367"/>
    </source>
</evidence>
<dbReference type="EMBL" id="QXFY01000036">
    <property type="protein sequence ID" value="KAE9361003.1"/>
    <property type="molecule type" value="Genomic_DNA"/>
</dbReference>
<evidence type="ECO:0000313" key="20">
    <source>
        <dbReference type="Proteomes" id="UP000488956"/>
    </source>
</evidence>
<dbReference type="Proteomes" id="UP000488956">
    <property type="component" value="Unassembled WGS sequence"/>
</dbReference>
<evidence type="ECO:0000313" key="17">
    <source>
        <dbReference type="Proteomes" id="UP000460718"/>
    </source>
</evidence>
<evidence type="ECO:0000313" key="11">
    <source>
        <dbReference type="Proteomes" id="UP000429523"/>
    </source>
</evidence>
<dbReference type="EMBL" id="QXGA01000033">
    <property type="protein sequence ID" value="KAE9154613.1"/>
    <property type="molecule type" value="Genomic_DNA"/>
</dbReference>
<comment type="caution">
    <text evidence="1">The sequence shown here is derived from an EMBL/GenBank/DDBJ whole genome shotgun (WGS) entry which is preliminary data.</text>
</comment>
<dbReference type="Proteomes" id="UP000476176">
    <property type="component" value="Unassembled WGS sequence"/>
</dbReference>
<evidence type="ECO:0000313" key="6">
    <source>
        <dbReference type="EMBL" id="KAE9234981.1"/>
    </source>
</evidence>
<evidence type="ECO:0000313" key="2">
    <source>
        <dbReference type="EMBL" id="KAE9008047.1"/>
    </source>
</evidence>
<reference evidence="11 12" key="1">
    <citation type="submission" date="2018-08" db="EMBL/GenBank/DDBJ databases">
        <title>Genomic investigation of the strawberry pathogen Phytophthora fragariae indicates pathogenicity is determined by transcriptional variation in three key races.</title>
        <authorList>
            <person name="Adams T.M."/>
            <person name="Armitage A.D."/>
            <person name="Sobczyk M.K."/>
            <person name="Bates H.J."/>
            <person name="Dunwell J.M."/>
            <person name="Nellist C.F."/>
            <person name="Harrison R.J."/>
        </authorList>
    </citation>
    <scope>NUCLEOTIDE SEQUENCE [LARGE SCALE GENOMIC DNA]</scope>
    <source>
        <strain evidence="9 13">A4</strain>
        <strain evidence="8 14">BC-1</strain>
        <strain evidence="7 18">BC-23</strain>
        <strain evidence="6 12">NOV-27</strain>
        <strain evidence="5 15">NOV-5</strain>
        <strain evidence="3 16">NOV-71</strain>
        <strain evidence="10 19">NOV-77</strain>
        <strain evidence="1 11">NOV-9</strain>
        <strain evidence="4 20">ONT-3</strain>
        <strain evidence="2 17">SCRP245</strain>
    </source>
</reference>
<dbReference type="Proteomes" id="UP000440367">
    <property type="component" value="Unassembled WGS sequence"/>
</dbReference>
<evidence type="ECO:0000313" key="18">
    <source>
        <dbReference type="Proteomes" id="UP000476176"/>
    </source>
</evidence>
<gene>
    <name evidence="9" type="ORF">PF001_g11715</name>
    <name evidence="8" type="ORF">PF002_g2018</name>
    <name evidence="7" type="ORF">PF004_g1383</name>
    <name evidence="6" type="ORF">PF005_g1670</name>
    <name evidence="5" type="ORF">PF006_g1345</name>
    <name evidence="3" type="ORF">PF007_g13599</name>
    <name evidence="10" type="ORF">PF008_g1460</name>
    <name evidence="1" type="ORF">PF009_g1724</name>
    <name evidence="4" type="ORF">PF010_g1001</name>
    <name evidence="2" type="ORF">PF011_g10861</name>
</gene>
<evidence type="ECO:0000313" key="13">
    <source>
        <dbReference type="Proteomes" id="UP000437068"/>
    </source>
</evidence>
<evidence type="ECO:0000313" key="5">
    <source>
        <dbReference type="EMBL" id="KAE9154613.1"/>
    </source>
</evidence>
<accession>A0A6A3FRK8</accession>
<evidence type="ECO:0000313" key="3">
    <source>
        <dbReference type="EMBL" id="KAE9105904.1"/>
    </source>
</evidence>
<dbReference type="OrthoDB" id="125812at2759"/>
<evidence type="ECO:0000313" key="9">
    <source>
        <dbReference type="EMBL" id="KAE9307230.1"/>
    </source>
</evidence>
<proteinExistence type="predicted"/>
<evidence type="ECO:0000313" key="12">
    <source>
        <dbReference type="Proteomes" id="UP000433483"/>
    </source>
</evidence>
<dbReference type="EMBL" id="QXFX01000023">
    <property type="protein sequence ID" value="KAE9138362.1"/>
    <property type="molecule type" value="Genomic_DNA"/>
</dbReference>
<organism evidence="1 11">
    <name type="scientific">Phytophthora fragariae</name>
    <dbReference type="NCBI Taxonomy" id="53985"/>
    <lineage>
        <taxon>Eukaryota</taxon>
        <taxon>Sar</taxon>
        <taxon>Stramenopiles</taxon>
        <taxon>Oomycota</taxon>
        <taxon>Peronosporomycetes</taxon>
        <taxon>Peronosporales</taxon>
        <taxon>Peronosporaceae</taxon>
        <taxon>Phytophthora</taxon>
    </lineage>
</organism>
<dbReference type="EMBL" id="QXGF01000041">
    <property type="protein sequence ID" value="KAE8948724.1"/>
    <property type="molecule type" value="Genomic_DNA"/>
</dbReference>
<evidence type="ECO:0000313" key="15">
    <source>
        <dbReference type="Proteomes" id="UP000440732"/>
    </source>
</evidence>
<dbReference type="Proteomes" id="UP000437068">
    <property type="component" value="Unassembled WGS sequence"/>
</dbReference>
<evidence type="ECO:0000313" key="7">
    <source>
        <dbReference type="EMBL" id="KAE9253723.1"/>
    </source>
</evidence>
<dbReference type="EMBL" id="QXFZ01000755">
    <property type="protein sequence ID" value="KAE9105904.1"/>
    <property type="molecule type" value="Genomic_DNA"/>
</dbReference>
<dbReference type="EMBL" id="QXGB01000041">
    <property type="protein sequence ID" value="KAE9234981.1"/>
    <property type="molecule type" value="Genomic_DNA"/>
</dbReference>
<dbReference type="Proteomes" id="UP000433483">
    <property type="component" value="Unassembled WGS sequence"/>
</dbReference>
<name>A0A6A3FRK8_9STRA</name>
<evidence type="ECO:0000313" key="8">
    <source>
        <dbReference type="EMBL" id="KAE9256147.1"/>
    </source>
</evidence>
<dbReference type="Proteomes" id="UP000486351">
    <property type="component" value="Unassembled WGS sequence"/>
</dbReference>
<dbReference type="Proteomes" id="UP000460718">
    <property type="component" value="Unassembled WGS sequence"/>
</dbReference>
<evidence type="ECO:0000313" key="16">
    <source>
        <dbReference type="Proteomes" id="UP000441208"/>
    </source>
</evidence>
<dbReference type="Proteomes" id="UP000441208">
    <property type="component" value="Unassembled WGS sequence"/>
</dbReference>
<sequence>MATHSDDKCRRCSCRRKACLRRRAMQRRQAKCLFPHAQFLRIPRAGALFQYRRRQQPAVSDKEPLVETERDEETAIDSEDLKVMRDSVHAMQQQLRRGLRDVKEIRELFKRVAAQREVERRELSSRSVNLESVIL</sequence>
<dbReference type="Proteomes" id="UP000429523">
    <property type="component" value="Unassembled WGS sequence"/>
</dbReference>
<protein>
    <submittedName>
        <fullName evidence="1">Uncharacterized protein</fullName>
    </submittedName>
</protein>
<evidence type="ECO:0000313" key="10">
    <source>
        <dbReference type="EMBL" id="KAE9361003.1"/>
    </source>
</evidence>
<dbReference type="EMBL" id="QXFW01000584">
    <property type="protein sequence ID" value="KAE9008047.1"/>
    <property type="molecule type" value="Genomic_DNA"/>
</dbReference>
<dbReference type="EMBL" id="QXGE01000632">
    <property type="protein sequence ID" value="KAE9307230.1"/>
    <property type="molecule type" value="Genomic_DNA"/>
</dbReference>
<keyword evidence="12" id="KW-1185">Reference proteome</keyword>
<evidence type="ECO:0000313" key="19">
    <source>
        <dbReference type="Proteomes" id="UP000486351"/>
    </source>
</evidence>
<evidence type="ECO:0000313" key="4">
    <source>
        <dbReference type="EMBL" id="KAE9138362.1"/>
    </source>
</evidence>
<evidence type="ECO:0000313" key="1">
    <source>
        <dbReference type="EMBL" id="KAE8948724.1"/>
    </source>
</evidence>
<dbReference type="Proteomes" id="UP000440732">
    <property type="component" value="Unassembled WGS sequence"/>
</dbReference>